<dbReference type="GO" id="GO:0004794">
    <property type="term" value="F:threonine deaminase activity"/>
    <property type="evidence" value="ECO:0007669"/>
    <property type="project" value="InterPro"/>
</dbReference>
<dbReference type="NCBIfam" id="TIGR01127">
    <property type="entry name" value="ilvA_1Cterm"/>
    <property type="match status" value="1"/>
</dbReference>
<evidence type="ECO:0000256" key="3">
    <source>
        <dbReference type="ARBA" id="ARBA00022898"/>
    </source>
</evidence>
<dbReference type="PROSITE" id="PS51671">
    <property type="entry name" value="ACT"/>
    <property type="match status" value="1"/>
</dbReference>
<accession>A0A4R3JFH9</accession>
<dbReference type="OrthoDB" id="9811476at2"/>
<evidence type="ECO:0000256" key="5">
    <source>
        <dbReference type="ARBA" id="ARBA00049406"/>
    </source>
</evidence>
<comment type="similarity">
    <text evidence="2">Belongs to the serine/threonine dehydratase family.</text>
</comment>
<dbReference type="InterPro" id="IPR050147">
    <property type="entry name" value="Ser/Thr_Dehydratase"/>
</dbReference>
<dbReference type="CDD" id="cd04886">
    <property type="entry name" value="ACT_ThrD-II-like"/>
    <property type="match status" value="1"/>
</dbReference>
<dbReference type="Pfam" id="PF00291">
    <property type="entry name" value="PALP"/>
    <property type="match status" value="1"/>
</dbReference>
<dbReference type="PANTHER" id="PTHR48078">
    <property type="entry name" value="THREONINE DEHYDRATASE, MITOCHONDRIAL-RELATED"/>
    <property type="match status" value="1"/>
</dbReference>
<dbReference type="AlphaFoldDB" id="A0A4R3JFH9"/>
<comment type="catalytic activity">
    <reaction evidence="5">
        <text>L-serine = pyruvate + NH4(+)</text>
        <dbReference type="Rhea" id="RHEA:19169"/>
        <dbReference type="ChEBI" id="CHEBI:15361"/>
        <dbReference type="ChEBI" id="CHEBI:28938"/>
        <dbReference type="ChEBI" id="CHEBI:33384"/>
        <dbReference type="EC" id="4.3.1.17"/>
    </reaction>
</comment>
<evidence type="ECO:0000313" key="8">
    <source>
        <dbReference type="Proteomes" id="UP000295304"/>
    </source>
</evidence>
<sequence>MSITVEHIERAHARIASDILRTPCIPSPSLSALSGTEVVLKLENFQHTGSFKPRGALNKLLSLSDQERARGVVAASAGNHAQGVAYHAQRLGIPALIAMPKGTPFTKVGRTESLGAEIILIGDDLNEARDHALKIAARQDRVFVHPYDDEHVIAGQGSIGLEIVHDTPFPLDVVIVPIGGGGLIAGIAIALKAHWPNVEIIGAEAALYPSMFNALRGNAPDQPRGGGQTVAEGIAVKAPGEITRKIIKTHVSDIVLADEAALENAIQVYLETQRIVVEGAGAASLAVLLGDPDRFKGRRVGLVVSGGNIDSRVLASVLMRGLVRAGRLVRLRVKIFDAPGALATVATLIGETGANIVEVYHQRLFSDVPIKQAEMDVVVETVDKIHVRTLLDKLNAAGFATRLMSDTSIETASG</sequence>
<dbReference type="InterPro" id="IPR044561">
    <property type="entry name" value="ACT_ThrD-II-like"/>
</dbReference>
<dbReference type="Gene3D" id="3.40.50.1100">
    <property type="match status" value="2"/>
</dbReference>
<reference evidence="7 8" key="1">
    <citation type="submission" date="2019-03" db="EMBL/GenBank/DDBJ databases">
        <title>Genomic Encyclopedia of Type Strains, Phase IV (KMG-IV): sequencing the most valuable type-strain genomes for metagenomic binning, comparative biology and taxonomic classification.</title>
        <authorList>
            <person name="Goeker M."/>
        </authorList>
    </citation>
    <scope>NUCLEOTIDE SEQUENCE [LARGE SCALE GENOMIC DNA]</scope>
    <source>
        <strain evidence="7 8">DSM 101688</strain>
    </source>
</reference>
<keyword evidence="8" id="KW-1185">Reference proteome</keyword>
<feature type="domain" description="ACT" evidence="6">
    <location>
        <begin position="330"/>
        <end position="408"/>
    </location>
</feature>
<dbReference type="InterPro" id="IPR001926">
    <property type="entry name" value="TrpB-like_PALP"/>
</dbReference>
<dbReference type="EMBL" id="SLZW01000002">
    <property type="protein sequence ID" value="TCS64245.1"/>
    <property type="molecule type" value="Genomic_DNA"/>
</dbReference>
<dbReference type="NCBIfam" id="NF005600">
    <property type="entry name" value="PRK07334.1"/>
    <property type="match status" value="1"/>
</dbReference>
<evidence type="ECO:0000256" key="2">
    <source>
        <dbReference type="ARBA" id="ARBA00010869"/>
    </source>
</evidence>
<evidence type="ECO:0000256" key="4">
    <source>
        <dbReference type="ARBA" id="ARBA00023239"/>
    </source>
</evidence>
<evidence type="ECO:0000313" key="7">
    <source>
        <dbReference type="EMBL" id="TCS64245.1"/>
    </source>
</evidence>
<dbReference type="RefSeq" id="WP_132938196.1">
    <property type="nucleotide sequence ID" value="NZ_CP119676.1"/>
</dbReference>
<gene>
    <name evidence="7" type="ORF">EDD55_102287</name>
</gene>
<dbReference type="SUPFAM" id="SSF55021">
    <property type="entry name" value="ACT-like"/>
    <property type="match status" value="1"/>
</dbReference>
<comment type="cofactor">
    <cofactor evidence="1">
        <name>pyridoxal 5'-phosphate</name>
        <dbReference type="ChEBI" id="CHEBI:597326"/>
    </cofactor>
</comment>
<dbReference type="InterPro" id="IPR002912">
    <property type="entry name" value="ACT_dom"/>
</dbReference>
<dbReference type="InterPro" id="IPR005789">
    <property type="entry name" value="Thr_deHydtase_catblc"/>
</dbReference>
<dbReference type="GO" id="GO:0006565">
    <property type="term" value="P:L-serine catabolic process"/>
    <property type="evidence" value="ECO:0007669"/>
    <property type="project" value="TreeGrafter"/>
</dbReference>
<name>A0A4R3JFH9_9PROT</name>
<dbReference type="FunFam" id="3.40.50.1100:FF:000005">
    <property type="entry name" value="Threonine dehydratase catabolic"/>
    <property type="match status" value="1"/>
</dbReference>
<dbReference type="Proteomes" id="UP000295304">
    <property type="component" value="Unassembled WGS sequence"/>
</dbReference>
<keyword evidence="4 7" id="KW-0456">Lyase</keyword>
<organism evidence="7 8">
    <name type="scientific">Varunaivibrio sulfuroxidans</name>
    <dbReference type="NCBI Taxonomy" id="1773489"/>
    <lineage>
        <taxon>Bacteria</taxon>
        <taxon>Pseudomonadati</taxon>
        <taxon>Pseudomonadota</taxon>
        <taxon>Alphaproteobacteria</taxon>
        <taxon>Rhodospirillales</taxon>
        <taxon>Magnetovibrionaceae</taxon>
        <taxon>Varunaivibrio</taxon>
    </lineage>
</organism>
<evidence type="ECO:0000259" key="6">
    <source>
        <dbReference type="PROSITE" id="PS51671"/>
    </source>
</evidence>
<protein>
    <submittedName>
        <fullName evidence="7">L-threonine ammonia-lyase</fullName>
    </submittedName>
</protein>
<dbReference type="GO" id="GO:0009097">
    <property type="term" value="P:isoleucine biosynthetic process"/>
    <property type="evidence" value="ECO:0007669"/>
    <property type="project" value="TreeGrafter"/>
</dbReference>
<dbReference type="SUPFAM" id="SSF53686">
    <property type="entry name" value="Tryptophan synthase beta subunit-like PLP-dependent enzymes"/>
    <property type="match status" value="1"/>
</dbReference>
<comment type="caution">
    <text evidence="7">The sequence shown here is derived from an EMBL/GenBank/DDBJ whole genome shotgun (WGS) entry which is preliminary data.</text>
</comment>
<dbReference type="CDD" id="cd01562">
    <property type="entry name" value="Thr-dehyd"/>
    <property type="match status" value="1"/>
</dbReference>
<keyword evidence="3" id="KW-0663">Pyridoxal phosphate</keyword>
<dbReference type="GO" id="GO:0006567">
    <property type="term" value="P:L-threonine catabolic process"/>
    <property type="evidence" value="ECO:0007669"/>
    <property type="project" value="InterPro"/>
</dbReference>
<dbReference type="GO" id="GO:0003941">
    <property type="term" value="F:L-serine ammonia-lyase activity"/>
    <property type="evidence" value="ECO:0007669"/>
    <property type="project" value="UniProtKB-EC"/>
</dbReference>
<dbReference type="InterPro" id="IPR036052">
    <property type="entry name" value="TrpB-like_PALP_sf"/>
</dbReference>
<dbReference type="PANTHER" id="PTHR48078:SF6">
    <property type="entry name" value="L-THREONINE DEHYDRATASE CATABOLIC TDCB"/>
    <property type="match status" value="1"/>
</dbReference>
<proteinExistence type="inferred from homology"/>
<evidence type="ECO:0000256" key="1">
    <source>
        <dbReference type="ARBA" id="ARBA00001933"/>
    </source>
</evidence>
<dbReference type="InterPro" id="IPR045865">
    <property type="entry name" value="ACT-like_dom_sf"/>
</dbReference>